<feature type="compositionally biased region" description="Basic and acidic residues" evidence="1">
    <location>
        <begin position="129"/>
        <end position="144"/>
    </location>
</feature>
<gene>
    <name evidence="2" type="ORF">CONPUDRAFT_156875</name>
</gene>
<dbReference type="RefSeq" id="XP_007772062.1">
    <property type="nucleotide sequence ID" value="XM_007773872.1"/>
</dbReference>
<protein>
    <submittedName>
        <fullName evidence="2">Uncharacterized protein</fullName>
    </submittedName>
</protein>
<dbReference type="OrthoDB" id="2691851at2759"/>
<reference evidence="3" key="1">
    <citation type="journal article" date="2012" name="Science">
        <title>The Paleozoic origin of enzymatic lignin decomposition reconstructed from 31 fungal genomes.</title>
        <authorList>
            <person name="Floudas D."/>
            <person name="Binder M."/>
            <person name="Riley R."/>
            <person name="Barry K."/>
            <person name="Blanchette R.A."/>
            <person name="Henrissat B."/>
            <person name="Martinez A.T."/>
            <person name="Otillar R."/>
            <person name="Spatafora J.W."/>
            <person name="Yadav J.S."/>
            <person name="Aerts A."/>
            <person name="Benoit I."/>
            <person name="Boyd A."/>
            <person name="Carlson A."/>
            <person name="Copeland A."/>
            <person name="Coutinho P.M."/>
            <person name="de Vries R.P."/>
            <person name="Ferreira P."/>
            <person name="Findley K."/>
            <person name="Foster B."/>
            <person name="Gaskell J."/>
            <person name="Glotzer D."/>
            <person name="Gorecki P."/>
            <person name="Heitman J."/>
            <person name="Hesse C."/>
            <person name="Hori C."/>
            <person name="Igarashi K."/>
            <person name="Jurgens J.A."/>
            <person name="Kallen N."/>
            <person name="Kersten P."/>
            <person name="Kohler A."/>
            <person name="Kuees U."/>
            <person name="Kumar T.K.A."/>
            <person name="Kuo A."/>
            <person name="LaButti K."/>
            <person name="Larrondo L.F."/>
            <person name="Lindquist E."/>
            <person name="Ling A."/>
            <person name="Lombard V."/>
            <person name="Lucas S."/>
            <person name="Lundell T."/>
            <person name="Martin R."/>
            <person name="McLaughlin D.J."/>
            <person name="Morgenstern I."/>
            <person name="Morin E."/>
            <person name="Murat C."/>
            <person name="Nagy L.G."/>
            <person name="Nolan M."/>
            <person name="Ohm R.A."/>
            <person name="Patyshakuliyeva A."/>
            <person name="Rokas A."/>
            <person name="Ruiz-Duenas F.J."/>
            <person name="Sabat G."/>
            <person name="Salamov A."/>
            <person name="Samejima M."/>
            <person name="Schmutz J."/>
            <person name="Slot J.C."/>
            <person name="St John F."/>
            <person name="Stenlid J."/>
            <person name="Sun H."/>
            <person name="Sun S."/>
            <person name="Syed K."/>
            <person name="Tsang A."/>
            <person name="Wiebenga A."/>
            <person name="Young D."/>
            <person name="Pisabarro A."/>
            <person name="Eastwood D.C."/>
            <person name="Martin F."/>
            <person name="Cullen D."/>
            <person name="Grigoriev I.V."/>
            <person name="Hibbett D.S."/>
        </authorList>
    </citation>
    <scope>NUCLEOTIDE SEQUENCE [LARGE SCALE GENOMIC DNA]</scope>
    <source>
        <strain evidence="3">RWD-64-598 SS2</strain>
    </source>
</reference>
<dbReference type="AlphaFoldDB" id="A0A5M3MEJ0"/>
<sequence length="242" mass="26466">MSLAQLHNCLSAACDIQAVFNRHPDLHSGSCRLQLGRIEATDHLRCHHWDADLTPANCNIPTSWLTGCNQAHAILSTSQLSPDVYNYDSLLIGSGVDFLRPLGGNKYFGISSDDAGKDPSNPAPLTPIPDDHHQTQHSADENAADKAEVREFEDGLEDFILDEVVDPDLTPHDPPPGMLPTPSGPGIRPLDWCLYKGNWVHKASIIRILINTGFNCKSLNRLGRCASFTKSLKCKNTHTSPA</sequence>
<evidence type="ECO:0000256" key="1">
    <source>
        <dbReference type="SAM" id="MobiDB-lite"/>
    </source>
</evidence>
<organism evidence="2 3">
    <name type="scientific">Coniophora puteana (strain RWD-64-598)</name>
    <name type="common">Brown rot fungus</name>
    <dbReference type="NCBI Taxonomy" id="741705"/>
    <lineage>
        <taxon>Eukaryota</taxon>
        <taxon>Fungi</taxon>
        <taxon>Dikarya</taxon>
        <taxon>Basidiomycota</taxon>
        <taxon>Agaricomycotina</taxon>
        <taxon>Agaricomycetes</taxon>
        <taxon>Agaricomycetidae</taxon>
        <taxon>Boletales</taxon>
        <taxon>Coniophorineae</taxon>
        <taxon>Coniophoraceae</taxon>
        <taxon>Coniophora</taxon>
    </lineage>
</organism>
<dbReference type="KEGG" id="cput:CONPUDRAFT_156875"/>
<keyword evidence="3" id="KW-1185">Reference proteome</keyword>
<accession>A0A5M3MEJ0</accession>
<dbReference type="Proteomes" id="UP000053558">
    <property type="component" value="Unassembled WGS sequence"/>
</dbReference>
<dbReference type="GeneID" id="19203656"/>
<name>A0A5M3MEJ0_CONPW</name>
<dbReference type="EMBL" id="JH711583">
    <property type="protein sequence ID" value="EIW77689.1"/>
    <property type="molecule type" value="Genomic_DNA"/>
</dbReference>
<feature type="region of interest" description="Disordered" evidence="1">
    <location>
        <begin position="110"/>
        <end position="144"/>
    </location>
</feature>
<comment type="caution">
    <text evidence="2">The sequence shown here is derived from an EMBL/GenBank/DDBJ whole genome shotgun (WGS) entry which is preliminary data.</text>
</comment>
<evidence type="ECO:0000313" key="3">
    <source>
        <dbReference type="Proteomes" id="UP000053558"/>
    </source>
</evidence>
<evidence type="ECO:0000313" key="2">
    <source>
        <dbReference type="EMBL" id="EIW77689.1"/>
    </source>
</evidence>
<proteinExistence type="predicted"/>